<comment type="similarity">
    <text evidence="1">Belongs to the VPS13 family.</text>
</comment>
<evidence type="ECO:0000256" key="2">
    <source>
        <dbReference type="SAM" id="MobiDB-lite"/>
    </source>
</evidence>
<dbReference type="GO" id="GO:0045053">
    <property type="term" value="P:protein retention in Golgi apparatus"/>
    <property type="evidence" value="ECO:0007669"/>
    <property type="project" value="TreeGrafter"/>
</dbReference>
<dbReference type="KEGG" id="bmic:BMR1_02g04160"/>
<dbReference type="Proteomes" id="UP000002899">
    <property type="component" value="Chromosome II"/>
</dbReference>
<reference evidence="3 4" key="1">
    <citation type="journal article" date="2012" name="Nucleic Acids Res.">
        <title>Sequencing of the smallest Apicomplexan genome from the human pathogen Babesia microti.</title>
        <authorList>
            <person name="Cornillot E."/>
            <person name="Hadj-Kaddour K."/>
            <person name="Dassouli A."/>
            <person name="Noel B."/>
            <person name="Ranwez V."/>
            <person name="Vacherie B."/>
            <person name="Augagneur Y."/>
            <person name="Bres V."/>
            <person name="Duclos A."/>
            <person name="Randazzo S."/>
            <person name="Carcy B."/>
            <person name="Debierre-Grockiego F."/>
            <person name="Delbecq S."/>
            <person name="Moubri-Menage K."/>
            <person name="Shams-Eldin H."/>
            <person name="Usmani-Brown S."/>
            <person name="Bringaud F."/>
            <person name="Wincker P."/>
            <person name="Vivares C.P."/>
            <person name="Schwarz R.T."/>
            <person name="Schetters T.P."/>
            <person name="Krause P.J."/>
            <person name="Gorenflot A."/>
            <person name="Berry V."/>
            <person name="Barbe V."/>
            <person name="Ben Mamoun C."/>
        </authorList>
    </citation>
    <scope>NUCLEOTIDE SEQUENCE [LARGE SCALE GENOMIC DNA]</scope>
    <source>
        <strain evidence="3 4">RI</strain>
    </source>
</reference>
<dbReference type="EMBL" id="FO082872">
    <property type="protein sequence ID" value="CCF73978.1"/>
    <property type="molecule type" value="Genomic_DNA"/>
</dbReference>
<accession>I7I901</accession>
<feature type="compositionally biased region" description="Acidic residues" evidence="2">
    <location>
        <begin position="371"/>
        <end position="380"/>
    </location>
</feature>
<proteinExistence type="inferred from homology"/>
<dbReference type="RefSeq" id="XP_012648587.1">
    <property type="nucleotide sequence ID" value="XM_012793133.1"/>
</dbReference>
<dbReference type="OrthoDB" id="361329at2759"/>
<feature type="compositionally biased region" description="Polar residues" evidence="2">
    <location>
        <begin position="356"/>
        <end position="370"/>
    </location>
</feature>
<dbReference type="PANTHER" id="PTHR16166">
    <property type="entry name" value="VACUOLAR PROTEIN SORTING-ASSOCIATED PROTEIN VPS13"/>
    <property type="match status" value="1"/>
</dbReference>
<sequence>MLDADLLDCINGLLSSFTESLEGVQLDAKNILRGAVGLSNVQLRQSVFSNLGLPLKANFNVIKKLSIKISKRSICIDIEDLLIIFTPLPVTQWDICSYNKYYINRQESLLKYLEEKTKKLLTNGLNNSFFSKMMSRFSNSLLGLLKLRVANVHIRIEDDHTNRPAVAFGIHVPLVELLPGVKSEDLPPLAQSINDIKSITHLHLKLSNVGIYIDPIDINTINVDKSQANADDKHVFSKTQLMISKCIEQLNQFTQLHGFAVQPVDVSKYDNKPTISSYLEYLPQFSYDKQLAHNNNSSQVTTDVDSDSGVGIEPNPLGGLNSSDFIALKLLDSDYLSNADIDADNISIISKNEQIDGNKNSESSHYGDTNSDFDNDSEIDGAEKQIGCGQPIEYTIKEFFDDSKPVARIESEKNYFSYGNIWHVDMKRENDVIKNMEDEGEDGVWRLKKTPKSNDKFEEFMDKISNDKHRFLNDPLYTDLYLDIYINPSPTSHLDKSIIPLFGRKSEDDNINTCFTKSLIPITPGLPGCIICIRASSVVLVINKSELFQLLNFMLFLVNYVNWTADSEKQVVAPTDGTANTYKQKWVYTIVNAKKKKYMNEVEQSTAWCREFETKYPADLVNVLRYNAAYEAIYGEKLSTTFESFFKNWVISTFRTNFAIDVLIRNICIYFGRRRAFVVTTKQMHLYKTTSNEFVHFCTELEIEKLFAYEKVVGNSTLERILSVEGDNSGIYFGMDCCLAFTSIDDCALVNGEFTRLKGGNSGVSNFITFKNDSPITIRIPNKKSLKLLSYKQTKKLPYPFVPFDTSFELRLVNNSPITASLTLPNNETISLCIDGGVIDTIALTLKYKVLKMFVDNYVVFNNNLPIECVIKSADDGDDAVLLSFGRIFIKFTHFQLKQIKMALDFFTSGSSSRSNDNKISAESVADGLNGRDFMTNKSFSRLKRVRNSKIVLDHLLVAMKGYISLSLTGIYLNLCHAIESVKQTYEVATGGLSDCDHKITIAGAPDDHSINSSDSADYNQTNCGIAEDCLPEGSQNCGSVTVNGGVCFVEVRDLSDELPLHMRQIYSGGDEVASFFWLQMCGRFPAKQHITFVFDGKNIEITISPICVVLQSRIFHLFAVTDTKASACVTKGPVVEKWEENTLPSTQYLVQPVNIHMTFEAIDIYLPICDSEFVRLSRKNHWNKIKHMLLTKSALNSSHKSKYSGLVPKRNDYNGLDDGTFTSVNNVVSIGNLSELGTVHECVWWPSEILHFSTKISMNVNLNAPIRATISVSNLYISLMKNIKTRKLYDETPNYILYPIRMDFRLSALPNPRMAVAFLAIDPVTISLHHLAVNSLLQFTNILSAPIKCNAQNTDFMYGNASGDGIIALGDELDGMIHKIVIKTNENSNLNEAQMANRNGMFSFYLSLFIEMPLIELFYHHGQATFNLTVEELKACSLIKPKLRITCAEEDPAHVIDNLPKIKLLMYKKMLGYFDQLHNREVAEFKNAFRYGTPNSLLSIELSAIISVEVTCDDFSEVLLEPLKIVSRSIWPKYNSPIIATLATSWMNVNVDAKLIPILNDLIKGEDCHEPNSISNSARVHHTDNIPSLRITNLLGCDIMIGDVSLSNHGTMPLYTNDCKLPKFTLKIDGFEAIQSSIFLPKNLNSINIISVKGVHLMAKMESTNKNITTNGKVIISSCLQVVAPKLPAIDCQLFLHSFDNHPNHGDVADSAAQKILLEGTVNVPLSWLNYDIYISDGTKSILLLTHNRLEMMMLKGDDLDESKRSLRFGGYTFRPCYTFSTCEGLKHHALEISIGNCLTVKNLLCYNLKVSQDQSLQIIPVGGGMDLYNFGNYRLSYNDFTSGEVKFDCVNKRHINFHNGAEKIQLLACPGYETPYNYVKGRIRSRVVPGHIIVKIAAFAWAVNWLNYPIVLRSRFNHTVVKPKSICTITDEMRNSYVTVQIGIGDIRRIENIDRYPKNLSKFDNFFNSFKSTALAECERFSIEPEEFVLTAKATHYNPKLSYACSIRYAPFPYNHTMILQILPRYTVHSQIDCPIIISQRNFDCTNCGGCDACKPDASDLVINPGDRVEIHPYQKWQSNFGSFFENLHKKLSLDEGVNVRLSLGAGYSPKINISNFFRIQLTLDTNETDDTAESDVNEKKMRDERCKNSDTVQSIKTIQMQISSLNSYKNDKVSTNINYVNFDLFQDISECRLIEFLPTKVPMWTIVNLSRFELLAAQYRIEKWIILPPNQSLCENTCNEQFENDSKPSNFDHAAVEKYKNVVEFSWFDPLGSKKLQLRISGTNKKITLDLKNRAVGRFSKAIIVKKSELKRACVNCSHLTNAVGSKMKIILSIDMRLVNGRRCAFIDANASEDDVEVKQKNLDLMIGSCILTLPFQFHAQVLGAGFSYSIEGSEILYMSTTMAKVSVLRNLKKRNMWTIRASLGWFQVDIHDQSAAFKTLIVPLPDFYRMQSSTNLNTVNTSVVFFETVFVDPSGGKFLQVNNIKFLALPFVINIDARFIRLLFLQLSSISYTNVGSGSVCGTPRNLADMNSIQGVMSQVKPADGAKNVGRIVFIENIEFGRLIFIVNTKGCDGSLVGSIKVCSGGLGDWIIDQLLRTMESMLYISDATIEFSPLKLRNVSGAFGSLLTMISNRYTYRGIRQFYNVLGAIDLIGNPKSVLRHFSTGALRCVRKVRTASTVLHLPQIWIPIILSAMSNVIQSFIAGVFDAIYRFTASWGQLLQSLADNWITSPIQPCKLASNNTWMGLRCGLEKAIKCFGESMWNFIFKPSEVYKLTRGKTPYNRVIFMMRSCISSLNSLVFGTISTVLALPSELSKGIVNHVQWVPKVCSIRPKKVNSGQFDFEENWSSNVGRSIGKNVNFAIELEMPKLHSDSAYHTIYWKNLSLEIYKMAKLCFNWSEVDHINKLLWVGEDSVGIYYCGKIWEVKGEDVSKISLIKVAQGDEKNFSVQIFCPKTIYSGCGNKFFIHIQTENSNVCRDEHLGRTILLTRYSIKRDSAEKPFIQPVKIKGVPLQLLVALAGSNCAIVKLSNDNAIDNAMSAFSLIANASSAIIK</sequence>
<dbReference type="GeneID" id="24424610"/>
<protein>
    <submittedName>
        <fullName evidence="3">Uncharacterized protein</fullName>
    </submittedName>
</protein>
<keyword evidence="4" id="KW-1185">Reference proteome</keyword>
<reference evidence="3 4" key="3">
    <citation type="journal article" date="2016" name="Sci. Rep.">
        <title>Genome-wide diversity and gene expression profiling of Babesia microti isolates identify polymorphic genes that mediate host-pathogen interactions.</title>
        <authorList>
            <person name="Silva J.C."/>
            <person name="Cornillot E."/>
            <person name="McCracken C."/>
            <person name="Usmani-Brown S."/>
            <person name="Dwivedi A."/>
            <person name="Ifeonu O.O."/>
            <person name="Crabtree J."/>
            <person name="Gotia H.T."/>
            <person name="Virji A.Z."/>
            <person name="Reynes C."/>
            <person name="Colinge J."/>
            <person name="Kumar V."/>
            <person name="Lawres L."/>
            <person name="Pazzi J.E."/>
            <person name="Pablo J.V."/>
            <person name="Hung C."/>
            <person name="Brancato J."/>
            <person name="Kumari P."/>
            <person name="Orvis J."/>
            <person name="Tretina K."/>
            <person name="Chibucos M."/>
            <person name="Ott S."/>
            <person name="Sadzewicz L."/>
            <person name="Sengamalay N."/>
            <person name="Shetty A.C."/>
            <person name="Su Q."/>
            <person name="Tallon L."/>
            <person name="Fraser C.M."/>
            <person name="Frutos R."/>
            <person name="Molina D.M."/>
            <person name="Krause P.J."/>
            <person name="Ben Mamoun C."/>
        </authorList>
    </citation>
    <scope>NUCLEOTIDE SEQUENCE [LARGE SCALE GENOMIC DNA]</scope>
    <source>
        <strain evidence="3 4">RI</strain>
    </source>
</reference>
<dbReference type="GO" id="GO:0006623">
    <property type="term" value="P:protein targeting to vacuole"/>
    <property type="evidence" value="ECO:0007669"/>
    <property type="project" value="TreeGrafter"/>
</dbReference>
<evidence type="ECO:0000313" key="3">
    <source>
        <dbReference type="EMBL" id="CCF73978.1"/>
    </source>
</evidence>
<evidence type="ECO:0000313" key="4">
    <source>
        <dbReference type="Proteomes" id="UP000002899"/>
    </source>
</evidence>
<name>I7I901_BABMR</name>
<gene>
    <name evidence="3" type="ORF">BMR1_02g04160</name>
</gene>
<organism evidence="3 4">
    <name type="scientific">Babesia microti (strain RI)</name>
    <dbReference type="NCBI Taxonomy" id="1133968"/>
    <lineage>
        <taxon>Eukaryota</taxon>
        <taxon>Sar</taxon>
        <taxon>Alveolata</taxon>
        <taxon>Apicomplexa</taxon>
        <taxon>Aconoidasida</taxon>
        <taxon>Piroplasmida</taxon>
        <taxon>Babesiidae</taxon>
        <taxon>Babesia</taxon>
    </lineage>
</organism>
<dbReference type="InterPro" id="IPR026847">
    <property type="entry name" value="VPS13"/>
</dbReference>
<feature type="region of interest" description="Disordered" evidence="2">
    <location>
        <begin position="356"/>
        <end position="382"/>
    </location>
</feature>
<reference evidence="3 4" key="2">
    <citation type="journal article" date="2013" name="PLoS ONE">
        <title>Whole genome mapping and re-organization of the nuclear and mitochondrial genomes of Babesia microti isolates.</title>
        <authorList>
            <person name="Cornillot E."/>
            <person name="Dassouli A."/>
            <person name="Garg A."/>
            <person name="Pachikara N."/>
            <person name="Randazzo S."/>
            <person name="Depoix D."/>
            <person name="Carcy B."/>
            <person name="Delbecq S."/>
            <person name="Frutos R."/>
            <person name="Silva J.C."/>
            <person name="Sutton R."/>
            <person name="Krause P.J."/>
            <person name="Mamoun C.B."/>
        </authorList>
    </citation>
    <scope>NUCLEOTIDE SEQUENCE [LARGE SCALE GENOMIC DNA]</scope>
    <source>
        <strain evidence="3 4">RI</strain>
    </source>
</reference>
<dbReference type="VEuPathDB" id="PiroplasmaDB:BMR1_02g04160"/>
<dbReference type="PANTHER" id="PTHR16166:SF93">
    <property type="entry name" value="INTERMEMBRANE LIPID TRANSFER PROTEIN VPS13"/>
    <property type="match status" value="1"/>
</dbReference>
<evidence type="ECO:0000256" key="1">
    <source>
        <dbReference type="ARBA" id="ARBA00006545"/>
    </source>
</evidence>